<dbReference type="InterPro" id="IPR040582">
    <property type="entry name" value="OB_MalK-like"/>
</dbReference>
<name>C3KRQ4_SINFN</name>
<evidence type="ECO:0000256" key="5">
    <source>
        <dbReference type="ARBA" id="ARBA00022519"/>
    </source>
</evidence>
<dbReference type="FunFam" id="3.40.50.300:FF:000042">
    <property type="entry name" value="Maltose/maltodextrin ABC transporter, ATP-binding protein"/>
    <property type="match status" value="1"/>
</dbReference>
<keyword evidence="4" id="KW-1003">Cell membrane</keyword>
<comment type="subcellular location">
    <subcellularLocation>
        <location evidence="1">Cell inner membrane</location>
        <topology evidence="1">Peripheral membrane protein</topology>
    </subcellularLocation>
</comment>
<dbReference type="Gene3D" id="2.40.50.100">
    <property type="match status" value="1"/>
</dbReference>
<dbReference type="PANTHER" id="PTHR43875:SF3">
    <property type="entry name" value="MALTOSE_MALTODEXTRIN IMPORT ATP-BINDING PROTEIN MALK"/>
    <property type="match status" value="1"/>
</dbReference>
<proteinExistence type="inferred from homology"/>
<dbReference type="InterPro" id="IPR017871">
    <property type="entry name" value="ABC_transporter-like_CS"/>
</dbReference>
<dbReference type="SUPFAM" id="SSF52540">
    <property type="entry name" value="P-loop containing nucleoside triphosphate hydrolases"/>
    <property type="match status" value="1"/>
</dbReference>
<keyword evidence="5" id="KW-0997">Cell inner membrane</keyword>
<dbReference type="Proteomes" id="UP000001054">
    <property type="component" value="Plasmid pNGR234b"/>
</dbReference>
<keyword evidence="6" id="KW-0547">Nucleotide-binding</keyword>
<organism evidence="10 11">
    <name type="scientific">Sinorhizobium fredii (strain NBRC 101917 / NGR234)</name>
    <dbReference type="NCBI Taxonomy" id="394"/>
    <lineage>
        <taxon>Bacteria</taxon>
        <taxon>Pseudomonadati</taxon>
        <taxon>Pseudomonadota</taxon>
        <taxon>Alphaproteobacteria</taxon>
        <taxon>Hyphomicrobiales</taxon>
        <taxon>Rhizobiaceae</taxon>
        <taxon>Sinorhizobium/Ensifer group</taxon>
        <taxon>Sinorhizobium</taxon>
    </lineage>
</organism>
<dbReference type="InterPro" id="IPR015855">
    <property type="entry name" value="ABC_transpr_MalK-like"/>
</dbReference>
<dbReference type="InterPro" id="IPR047641">
    <property type="entry name" value="ABC_transpr_MalK/UgpC-like"/>
</dbReference>
<dbReference type="Gene3D" id="3.40.50.300">
    <property type="entry name" value="P-loop containing nucleotide triphosphate hydrolases"/>
    <property type="match status" value="1"/>
</dbReference>
<evidence type="ECO:0000256" key="4">
    <source>
        <dbReference type="ARBA" id="ARBA00022475"/>
    </source>
</evidence>
<dbReference type="InterPro" id="IPR027417">
    <property type="entry name" value="P-loop_NTPase"/>
</dbReference>
<dbReference type="InterPro" id="IPR012340">
    <property type="entry name" value="NA-bd_OB-fold"/>
</dbReference>
<geneLocation type="plasmid" evidence="11">
    <name>sym pNGR234b</name>
</geneLocation>
<dbReference type="GO" id="GO:0015423">
    <property type="term" value="F:ABC-type maltose transporter activity"/>
    <property type="evidence" value="ECO:0007669"/>
    <property type="project" value="TreeGrafter"/>
</dbReference>
<dbReference type="SUPFAM" id="SSF50331">
    <property type="entry name" value="MOP-like"/>
    <property type="match status" value="1"/>
</dbReference>
<dbReference type="InterPro" id="IPR003439">
    <property type="entry name" value="ABC_transporter-like_ATP-bd"/>
</dbReference>
<dbReference type="PROSITE" id="PS00211">
    <property type="entry name" value="ABC_TRANSPORTER_1"/>
    <property type="match status" value="1"/>
</dbReference>
<dbReference type="InterPro" id="IPR003593">
    <property type="entry name" value="AAA+_ATPase"/>
</dbReference>
<reference evidence="11" key="1">
    <citation type="journal article" date="2004" name="J. Bacteriol.">
        <title>An evolutionary hot spot: the pNGR234b replicon of Rhizobium sp. strain NGR234.</title>
        <authorList>
            <person name="Streit W.R."/>
            <person name="Schmitz R.A."/>
            <person name="Perret X."/>
            <person name="Staehelin C."/>
            <person name="Deakin W.J."/>
            <person name="Raasch C."/>
            <person name="Liesegang H."/>
            <person name="Broughton W.J."/>
        </authorList>
    </citation>
    <scope>NUCLEOTIDE SEQUENCE [LARGE SCALE GENOMIC DNA]</scope>
    <source>
        <strain evidence="11">NBRC 101917 / NGR234</strain>
    </source>
</reference>
<dbReference type="EMBL" id="CP000874">
    <property type="protein sequence ID" value="ACP22762.1"/>
    <property type="molecule type" value="Genomic_DNA"/>
</dbReference>
<evidence type="ECO:0000256" key="3">
    <source>
        <dbReference type="ARBA" id="ARBA00022448"/>
    </source>
</evidence>
<dbReference type="Pfam" id="PF00005">
    <property type="entry name" value="ABC_tran"/>
    <property type="match status" value="1"/>
</dbReference>
<protein>
    <submittedName>
        <fullName evidence="10">ABC transporter, ATP-binding protein</fullName>
    </submittedName>
</protein>
<keyword evidence="7 10" id="KW-0067">ATP-binding</keyword>
<dbReference type="NCBIfam" id="NF008653">
    <property type="entry name" value="PRK11650.1"/>
    <property type="match status" value="1"/>
</dbReference>
<dbReference type="GO" id="GO:0016887">
    <property type="term" value="F:ATP hydrolysis activity"/>
    <property type="evidence" value="ECO:0007669"/>
    <property type="project" value="InterPro"/>
</dbReference>
<evidence type="ECO:0000256" key="1">
    <source>
        <dbReference type="ARBA" id="ARBA00004417"/>
    </source>
</evidence>
<comment type="similarity">
    <text evidence="2">Belongs to the ABC transporter superfamily.</text>
</comment>
<dbReference type="Pfam" id="PF17912">
    <property type="entry name" value="OB_MalK"/>
    <property type="match status" value="1"/>
</dbReference>
<feature type="domain" description="ABC transporter" evidence="9">
    <location>
        <begin position="44"/>
        <end position="274"/>
    </location>
</feature>
<dbReference type="Gene3D" id="2.40.50.140">
    <property type="entry name" value="Nucleic acid-binding proteins"/>
    <property type="match status" value="1"/>
</dbReference>
<dbReference type="InterPro" id="IPR008995">
    <property type="entry name" value="Mo/tungstate-bd_C_term_dom"/>
</dbReference>
<dbReference type="GO" id="GO:0005524">
    <property type="term" value="F:ATP binding"/>
    <property type="evidence" value="ECO:0007669"/>
    <property type="project" value="UniProtKB-KW"/>
</dbReference>
<evidence type="ECO:0000259" key="9">
    <source>
        <dbReference type="PROSITE" id="PS50893"/>
    </source>
</evidence>
<dbReference type="GO" id="GO:1990060">
    <property type="term" value="C:maltose transport complex"/>
    <property type="evidence" value="ECO:0007669"/>
    <property type="project" value="TreeGrafter"/>
</dbReference>
<dbReference type="GO" id="GO:0055052">
    <property type="term" value="C:ATP-binding cassette (ABC) transporter complex, substrate-binding subunit-containing"/>
    <property type="evidence" value="ECO:0007669"/>
    <property type="project" value="TreeGrafter"/>
</dbReference>
<reference evidence="10 11" key="2">
    <citation type="journal article" date="2009" name="Appl. Environ. Microbiol.">
        <title>Rhizobium sp. strain NGR234 possesses a remarkable number of secretion systems.</title>
        <authorList>
            <person name="Schmeisser C."/>
            <person name="Liesegang H."/>
            <person name="Krysciak D."/>
            <person name="Bakkou N."/>
            <person name="Le Quere A."/>
            <person name="Wollherr A."/>
            <person name="Heinemeyer I."/>
            <person name="Morgenstern B."/>
            <person name="Pommerening-Roeser A."/>
            <person name="Flores M."/>
            <person name="Palacios R."/>
            <person name="Brenner S."/>
            <person name="Gottschalk G."/>
            <person name="Schmitz R.A."/>
            <person name="Broughton W.J."/>
            <person name="Perret X."/>
            <person name="Strittmatter A.W."/>
            <person name="Streit W.R."/>
        </authorList>
    </citation>
    <scope>NUCLEOTIDE SEQUENCE [LARGE SCALE GENOMIC DNA]</scope>
    <source>
        <strain evidence="11">NBRC 101917 / NGR234</strain>
    </source>
</reference>
<evidence type="ECO:0000256" key="2">
    <source>
        <dbReference type="ARBA" id="ARBA00005417"/>
    </source>
</evidence>
<keyword evidence="11" id="KW-1185">Reference proteome</keyword>
<evidence type="ECO:0000313" key="10">
    <source>
        <dbReference type="EMBL" id="ACP22762.1"/>
    </source>
</evidence>
<evidence type="ECO:0000256" key="8">
    <source>
        <dbReference type="ARBA" id="ARBA00023136"/>
    </source>
</evidence>
<dbReference type="PATRIC" id="fig|394.7.peg.1718"/>
<dbReference type="CDD" id="cd03301">
    <property type="entry name" value="ABC_MalK_N"/>
    <property type="match status" value="1"/>
</dbReference>
<dbReference type="SMART" id="SM00382">
    <property type="entry name" value="AAA"/>
    <property type="match status" value="1"/>
</dbReference>
<dbReference type="OrthoDB" id="7325173at2"/>
<dbReference type="PROSITE" id="PS50893">
    <property type="entry name" value="ABC_TRANSPORTER_2"/>
    <property type="match status" value="1"/>
</dbReference>
<keyword evidence="10" id="KW-0614">Plasmid</keyword>
<keyword evidence="3" id="KW-0813">Transport</keyword>
<evidence type="ECO:0000256" key="7">
    <source>
        <dbReference type="ARBA" id="ARBA00022840"/>
    </source>
</evidence>
<sequence length="416" mass="45513">MNVIDSNGRAGCGRKTAHTFPHPALVFAEIRFLPVAGERYLGQLNLNKVQKFYGTYEVLKSIELEVKNGEFVVFVGPSGCGKSTLLRMIAGLDETTAGDIVIDGKRVNDLPPVKRGIAMVFQSYALYPHMTVFENIAFPLRVEKMPEEKLKAKVEHAARILHLDQRLQQKPGMLSGGQRQRVAIGRAIVREPKIFLFDEPLSNLDAALRADMRIELAKLHRQLKATMIYVTHDQVEAMTMADRIVVLNAGEIAQTGAPLELYHKPANIFVAGFIGNPKMNFLPVTCTGVSEAGVEIDYRGQTALVPVTPRSGMAGRTLTLGVRPEHIQTGSGDLTLTVNPSVIERLGAHTVAYASLGGEGENYCAMLPGTAAIRPEQQVKTGIRAADCHLFDENGIAFERRVEMTDIDLALFDPAA</sequence>
<evidence type="ECO:0000256" key="6">
    <source>
        <dbReference type="ARBA" id="ARBA00022741"/>
    </source>
</evidence>
<dbReference type="PANTHER" id="PTHR43875">
    <property type="entry name" value="MALTODEXTRIN IMPORT ATP-BINDING PROTEIN MSMX"/>
    <property type="match status" value="1"/>
</dbReference>
<dbReference type="AlphaFoldDB" id="C3KRQ4"/>
<keyword evidence="8" id="KW-0472">Membrane</keyword>
<gene>
    <name evidence="10" type="ordered locus">NGR_b13110</name>
</gene>
<dbReference type="HOGENOM" id="CLU_000604_1_1_5"/>
<accession>C3KRQ4</accession>
<dbReference type="KEGG" id="rhi:NGR_b13110"/>
<evidence type="ECO:0000313" key="11">
    <source>
        <dbReference type="Proteomes" id="UP000001054"/>
    </source>
</evidence>